<dbReference type="AlphaFoldDB" id="A0A1G9BWP7"/>
<organism evidence="2 3">
    <name type="scientific">Cryobacterium psychrotolerans</name>
    <dbReference type="NCBI Taxonomy" id="386301"/>
    <lineage>
        <taxon>Bacteria</taxon>
        <taxon>Bacillati</taxon>
        <taxon>Actinomycetota</taxon>
        <taxon>Actinomycetes</taxon>
        <taxon>Micrococcales</taxon>
        <taxon>Microbacteriaceae</taxon>
        <taxon>Cryobacterium</taxon>
    </lineage>
</organism>
<dbReference type="RefSeq" id="WP_092322858.1">
    <property type="nucleotide sequence ID" value="NZ_FNFU01000006.1"/>
</dbReference>
<keyword evidence="1" id="KW-0812">Transmembrane</keyword>
<evidence type="ECO:0000313" key="3">
    <source>
        <dbReference type="Proteomes" id="UP000198701"/>
    </source>
</evidence>
<name>A0A1G9BWP7_9MICO</name>
<dbReference type="EMBL" id="FNFU01000006">
    <property type="protein sequence ID" value="SDK43879.1"/>
    <property type="molecule type" value="Genomic_DNA"/>
</dbReference>
<dbReference type="Proteomes" id="UP000198701">
    <property type="component" value="Unassembled WGS sequence"/>
</dbReference>
<keyword evidence="1" id="KW-1133">Transmembrane helix</keyword>
<evidence type="ECO:0000256" key="1">
    <source>
        <dbReference type="SAM" id="Phobius"/>
    </source>
</evidence>
<keyword evidence="1" id="KW-0472">Membrane</keyword>
<proteinExistence type="predicted"/>
<evidence type="ECO:0000313" key="2">
    <source>
        <dbReference type="EMBL" id="SDK43879.1"/>
    </source>
</evidence>
<accession>A0A1G9BWP7</accession>
<feature type="transmembrane region" description="Helical" evidence="1">
    <location>
        <begin position="331"/>
        <end position="348"/>
    </location>
</feature>
<sequence>MPNASTAASKAPLRRALIGELDSVEQSHAYAGVGVAAQTIAEARILGMIRTGVLLSENVLITDSMLLDGVFFLSVGPTELAARLGRTGLPLPLILSTLSGSLRAALEAKEADPTFTWQLRKHGFLGGGDGAWPPPRVRAAWDAWIDASERGLLPLDTDHVQGPFDPAIRRALLTGVDRPANLSEPAAGLLAVGTTLTRRSTFTTTHDAAVQLSPQVTDFDAVHTWWNDAYLDALAQVTNADWIRFKPRATADPLDKGRGDASRRRFHFSGSVIDTMTAAPPTVFASLHYAVSPQRARLAKSPSQSAVNGIGYAVRQHLAIPSRREVVTSSAIRFLLAAIALTVGLPFVPERWDWIETAWILALVALASMPWGTLLTIWQTSRLSLRGVISVSAGRR</sequence>
<dbReference type="OrthoDB" id="3240459at2"/>
<gene>
    <name evidence="2" type="ORF">SAMN05216282_10657</name>
</gene>
<reference evidence="2 3" key="1">
    <citation type="submission" date="2016-10" db="EMBL/GenBank/DDBJ databases">
        <authorList>
            <person name="de Groot N.N."/>
        </authorList>
    </citation>
    <scope>NUCLEOTIDE SEQUENCE [LARGE SCALE GENOMIC DNA]</scope>
    <source>
        <strain evidence="2 3">CGMCC 1.5382</strain>
    </source>
</reference>
<dbReference type="STRING" id="386301.SAMN05216282_10657"/>
<feature type="transmembrane region" description="Helical" evidence="1">
    <location>
        <begin position="354"/>
        <end position="378"/>
    </location>
</feature>
<keyword evidence="3" id="KW-1185">Reference proteome</keyword>
<protein>
    <submittedName>
        <fullName evidence="2">Uncharacterized protein</fullName>
    </submittedName>
</protein>